<keyword evidence="3" id="KW-1185">Reference proteome</keyword>
<dbReference type="AlphaFoldDB" id="A0AAV3A3L4"/>
<dbReference type="Proteomes" id="UP001181693">
    <property type="component" value="Unassembled WGS sequence"/>
</dbReference>
<accession>A0AAV3A3L4</accession>
<comment type="caution">
    <text evidence="2">The sequence shown here is derived from an EMBL/GenBank/DDBJ whole genome shotgun (WGS) entry which is preliminary data.</text>
</comment>
<proteinExistence type="predicted"/>
<keyword evidence="1" id="KW-0472">Membrane</keyword>
<reference evidence="2" key="1">
    <citation type="thesis" date="2020" institute="ProQuest LLC" country="789 East Eisenhower Parkway, Ann Arbor, MI, USA">
        <title>Comparative Genomics and Chromosome Evolution.</title>
        <authorList>
            <person name="Mudd A.B."/>
        </authorList>
    </citation>
    <scope>NUCLEOTIDE SEQUENCE</scope>
    <source>
        <strain evidence="2">1538</strain>
        <tissue evidence="2">Blood</tissue>
    </source>
</reference>
<keyword evidence="1" id="KW-1133">Transmembrane helix</keyword>
<organism evidence="2 3">
    <name type="scientific">Pyxicephalus adspersus</name>
    <name type="common">African bullfrog</name>
    <dbReference type="NCBI Taxonomy" id="30357"/>
    <lineage>
        <taxon>Eukaryota</taxon>
        <taxon>Metazoa</taxon>
        <taxon>Chordata</taxon>
        <taxon>Craniata</taxon>
        <taxon>Vertebrata</taxon>
        <taxon>Euteleostomi</taxon>
        <taxon>Amphibia</taxon>
        <taxon>Batrachia</taxon>
        <taxon>Anura</taxon>
        <taxon>Neobatrachia</taxon>
        <taxon>Ranoidea</taxon>
        <taxon>Pyxicephalidae</taxon>
        <taxon>Pyxicephalinae</taxon>
        <taxon>Pyxicephalus</taxon>
    </lineage>
</organism>
<sequence>MSQPQSYLYLIQHHTSSAALLGNSRTGLFSPSMVCLIPAAGMKEHKPVQRVCQKEKKRRRKKRQIYFICVFGVYADRLLALICVSGTIQIFMWMP</sequence>
<protein>
    <submittedName>
        <fullName evidence="2">Uncharacterized protein</fullName>
    </submittedName>
</protein>
<name>A0AAV3A3L4_PYXAD</name>
<keyword evidence="1" id="KW-0812">Transmembrane</keyword>
<gene>
    <name evidence="2" type="ORF">GDO54_013148</name>
</gene>
<feature type="transmembrane region" description="Helical" evidence="1">
    <location>
        <begin position="65"/>
        <end position="92"/>
    </location>
</feature>
<dbReference type="EMBL" id="DYDO01000006">
    <property type="protein sequence ID" value="DBA22075.1"/>
    <property type="molecule type" value="Genomic_DNA"/>
</dbReference>
<evidence type="ECO:0000313" key="3">
    <source>
        <dbReference type="Proteomes" id="UP001181693"/>
    </source>
</evidence>
<evidence type="ECO:0000256" key="1">
    <source>
        <dbReference type="SAM" id="Phobius"/>
    </source>
</evidence>
<evidence type="ECO:0000313" key="2">
    <source>
        <dbReference type="EMBL" id="DBA22075.1"/>
    </source>
</evidence>